<dbReference type="Gene3D" id="2.170.130.10">
    <property type="entry name" value="TonB-dependent receptor, plug domain"/>
    <property type="match status" value="1"/>
</dbReference>
<evidence type="ECO:0000313" key="2">
    <source>
        <dbReference type="Proteomes" id="UP000248198"/>
    </source>
</evidence>
<sequence>MLSKMPLFQKTLRLFIFSLFYAVPLLAQLPKGGAGDPLFFIDGKEVLKSEMGNINSNDIATVTVLKEGAFKKYGEKGKNGVVLIETKAYSRKRFQQYFSAKSPSYKTLLELNSNDQNIQYILNEKVLKNDYEGDLASIADSTLISVDVIDAGELKKYKVTDKQHGLLIKTKDKSEPQQQKVEQSKFEPELLILSVKKISFDPAAAKYIENQNKKLKQEISSHELTEPSDIKEENFRLMAKSTINYAKKLDFFKQISINSQNYLTYRFIERFPNTLILIKDTTAGNDLTDLAKIAKDENMPYILSFPSAHMAKEKEGFVLHLKVQLYEAESNSFLLDKEYKGDQLNRGFEFSCDGSIQCTINNALSVALTDVIKQIALNNKTLQAGNVLAEKRADLIKKEIFLKNMDLSLIKSVIPEADRTVDFQDLYQSFYNDDKTKFVGFFFRRVGPQGLKDLSENKKDLQVKILSGATIKDKNFLSVPQNYAYIVKGVSDKGKWYYKKDMATYFEASDENEGRLIYLNNLQGWGYFKEGTSVTDPDFWEGELFEKIEDKRKNPDWEKYREIWEEEELDNRNYIGMYRLVADQMKEERKAAEDNFKDSVANHVFKPFYEASIRSGLYQIAGYNSIFKDFPMIYAADKKVIINPMEIKDNRGVISVRYFVFLKDSGKIYEWTYFPPFKKKKGSFENGIMENLGTITKWNYSYRTLEDEQFWSKYVLARENGAFKYLK</sequence>
<dbReference type="Proteomes" id="UP000248198">
    <property type="component" value="Unassembled WGS sequence"/>
</dbReference>
<accession>A0A318UF10</accession>
<gene>
    <name evidence="1" type="ORF">B0O44_104241</name>
</gene>
<name>A0A318UF10_9SPHI</name>
<dbReference type="AlphaFoldDB" id="A0A318UF10"/>
<comment type="caution">
    <text evidence="1">The sequence shown here is derived from an EMBL/GenBank/DDBJ whole genome shotgun (WGS) entry which is preliminary data.</text>
</comment>
<dbReference type="EMBL" id="QKLU01000004">
    <property type="protein sequence ID" value="PYF74070.1"/>
    <property type="molecule type" value="Genomic_DNA"/>
</dbReference>
<proteinExistence type="predicted"/>
<reference evidence="1 2" key="1">
    <citation type="submission" date="2018-06" db="EMBL/GenBank/DDBJ databases">
        <title>Genomic Encyclopedia of Archaeal and Bacterial Type Strains, Phase II (KMG-II): from individual species to whole genera.</title>
        <authorList>
            <person name="Goeker M."/>
        </authorList>
    </citation>
    <scope>NUCLEOTIDE SEQUENCE [LARGE SCALE GENOMIC DNA]</scope>
    <source>
        <strain evidence="1 2">DSM 27372</strain>
    </source>
</reference>
<dbReference type="InterPro" id="IPR037066">
    <property type="entry name" value="Plug_dom_sf"/>
</dbReference>
<evidence type="ECO:0000313" key="1">
    <source>
        <dbReference type="EMBL" id="PYF74070.1"/>
    </source>
</evidence>
<protein>
    <submittedName>
        <fullName evidence="1">Uncharacterized protein</fullName>
    </submittedName>
</protein>
<keyword evidence="2" id="KW-1185">Reference proteome</keyword>
<dbReference type="SUPFAM" id="SSF56935">
    <property type="entry name" value="Porins"/>
    <property type="match status" value="1"/>
</dbReference>
<organism evidence="1 2">
    <name type="scientific">Pedobacter nutrimenti</name>
    <dbReference type="NCBI Taxonomy" id="1241337"/>
    <lineage>
        <taxon>Bacteria</taxon>
        <taxon>Pseudomonadati</taxon>
        <taxon>Bacteroidota</taxon>
        <taxon>Sphingobacteriia</taxon>
        <taxon>Sphingobacteriales</taxon>
        <taxon>Sphingobacteriaceae</taxon>
        <taxon>Pedobacter</taxon>
    </lineage>
</organism>